<organism evidence="3 4">
    <name type="scientific">Streptomyces halobius</name>
    <dbReference type="NCBI Taxonomy" id="2879846"/>
    <lineage>
        <taxon>Bacteria</taxon>
        <taxon>Bacillati</taxon>
        <taxon>Actinomycetota</taxon>
        <taxon>Actinomycetes</taxon>
        <taxon>Kitasatosporales</taxon>
        <taxon>Streptomycetaceae</taxon>
        <taxon>Streptomyces</taxon>
    </lineage>
</organism>
<keyword evidence="4" id="KW-1185">Reference proteome</keyword>
<feature type="domain" description="DUF4097" evidence="2">
    <location>
        <begin position="131"/>
        <end position="274"/>
    </location>
</feature>
<evidence type="ECO:0000313" key="3">
    <source>
        <dbReference type="EMBL" id="UQA93153.1"/>
    </source>
</evidence>
<name>A0ABY4M781_9ACTN</name>
<evidence type="ECO:0000259" key="2">
    <source>
        <dbReference type="Pfam" id="PF13349"/>
    </source>
</evidence>
<accession>A0ABY4M781</accession>
<evidence type="ECO:0000313" key="4">
    <source>
        <dbReference type="Proteomes" id="UP000830115"/>
    </source>
</evidence>
<feature type="region of interest" description="Disordered" evidence="1">
    <location>
        <begin position="283"/>
        <end position="369"/>
    </location>
</feature>
<sequence>MSAGSEWPQQPMKVDGPRKLEIEAPVDALNVRLYGGTVNVVGTSDGSPARLEISEVDGPPLTVSCRNGTLSIGYEDLPWRGFLKFLDRRGWNRGAVVSVTVPAATRVEVGVVGAAAVVSGISGRTELRGVSGDSTLVGLTGPVQADTVTGRVEAQAVTGDLRFHSVSGDLTVIDGAGGSVRADSVSGDMVLDLDPAAKGTDINLTTVSGEVAIRLPDPAEAGVDAKVDANTTSGTVSNAFDELRVSGQWGAKRISGALGAGTGTLKATTVSGGLALLRRPAFEQPQDTPGSGPGDGPGDGSGHGPGRAPGPGPDPDDGPGPDPSDGPGRAPGDSPYDPAGDGPSNVAPASGPRDADSTAPPAAPEKKVL</sequence>
<dbReference type="InterPro" id="IPR025164">
    <property type="entry name" value="Toastrack_DUF4097"/>
</dbReference>
<dbReference type="Proteomes" id="UP000830115">
    <property type="component" value="Chromosome"/>
</dbReference>
<evidence type="ECO:0000256" key="1">
    <source>
        <dbReference type="SAM" id="MobiDB-lite"/>
    </source>
</evidence>
<dbReference type="EMBL" id="CP086322">
    <property type="protein sequence ID" value="UQA93153.1"/>
    <property type="molecule type" value="Genomic_DNA"/>
</dbReference>
<reference evidence="3" key="1">
    <citation type="submission" date="2021-10" db="EMBL/GenBank/DDBJ databases">
        <title>Streptomyces nigrumlapis sp.nov.,an antimicrobial producing actinobacterium isolated from Black Gobi rocks.</title>
        <authorList>
            <person name="Wen Y."/>
            <person name="Zhang W."/>
            <person name="Liu X.G."/>
        </authorList>
    </citation>
    <scope>NUCLEOTIDE SEQUENCE</scope>
    <source>
        <strain evidence="3">ST13-2-2</strain>
    </source>
</reference>
<gene>
    <name evidence="3" type="ORF">K9S39_16030</name>
</gene>
<proteinExistence type="predicted"/>
<feature type="compositionally biased region" description="Gly residues" evidence="1">
    <location>
        <begin position="291"/>
        <end position="307"/>
    </location>
</feature>
<protein>
    <submittedName>
        <fullName evidence="3">DUF4097 domain-containing protein</fullName>
    </submittedName>
</protein>
<dbReference type="Pfam" id="PF13349">
    <property type="entry name" value="DUF4097"/>
    <property type="match status" value="1"/>
</dbReference>
<feature type="compositionally biased region" description="Low complexity" evidence="1">
    <location>
        <begin position="325"/>
        <end position="335"/>
    </location>
</feature>
<dbReference type="RefSeq" id="WP_248864014.1">
    <property type="nucleotide sequence ID" value="NZ_CP086322.1"/>
</dbReference>